<dbReference type="Pfam" id="PF00127">
    <property type="entry name" value="Copper-bind"/>
    <property type="match status" value="1"/>
</dbReference>
<dbReference type="GO" id="GO:0016020">
    <property type="term" value="C:membrane"/>
    <property type="evidence" value="ECO:0007669"/>
    <property type="project" value="UniProtKB-SubCell"/>
</dbReference>
<dbReference type="PRINTS" id="PR00157">
    <property type="entry name" value="PLASTOCYANIN"/>
</dbReference>
<organism evidence="10 11">
    <name type="scientific">Haloferax marinum</name>
    <dbReference type="NCBI Taxonomy" id="2666143"/>
    <lineage>
        <taxon>Archaea</taxon>
        <taxon>Methanobacteriati</taxon>
        <taxon>Methanobacteriota</taxon>
        <taxon>Stenosarchaea group</taxon>
        <taxon>Halobacteria</taxon>
        <taxon>Halobacteriales</taxon>
        <taxon>Haloferacaceae</taxon>
        <taxon>Haloferax</taxon>
    </lineage>
</organism>
<comment type="subcellular location">
    <subcellularLocation>
        <location evidence="1">Membrane</location>
    </subcellularLocation>
</comment>
<dbReference type="GO" id="GO:0005507">
    <property type="term" value="F:copper ion binding"/>
    <property type="evidence" value="ECO:0007669"/>
    <property type="project" value="InterPro"/>
</dbReference>
<accession>A0A6A8G7Z1</accession>
<protein>
    <submittedName>
        <fullName evidence="10">Plastocyanin</fullName>
    </submittedName>
</protein>
<dbReference type="InterPro" id="IPR002387">
    <property type="entry name" value="Plastocyanin"/>
</dbReference>
<keyword evidence="6" id="KW-0472">Membrane</keyword>
<gene>
    <name evidence="10" type="ORF">GJR99_09860</name>
</gene>
<evidence type="ECO:0000313" key="10">
    <source>
        <dbReference type="EMBL" id="MRW96875.1"/>
    </source>
</evidence>
<evidence type="ECO:0000256" key="1">
    <source>
        <dbReference type="ARBA" id="ARBA00004370"/>
    </source>
</evidence>
<proteinExistence type="predicted"/>
<dbReference type="PANTHER" id="PTHR34192">
    <property type="entry name" value="PLASTOCYANIN MAJOR ISOFORM, CHLOROPLASTIC-RELATED"/>
    <property type="match status" value="1"/>
</dbReference>
<dbReference type="GO" id="GO:0009055">
    <property type="term" value="F:electron transfer activity"/>
    <property type="evidence" value="ECO:0007669"/>
    <property type="project" value="InterPro"/>
</dbReference>
<evidence type="ECO:0000256" key="8">
    <source>
        <dbReference type="SAM" id="MobiDB-lite"/>
    </source>
</evidence>
<evidence type="ECO:0000256" key="7">
    <source>
        <dbReference type="PIRSR" id="PIRSR602387-1"/>
    </source>
</evidence>
<dbReference type="SUPFAM" id="SSF49503">
    <property type="entry name" value="Cupredoxins"/>
    <property type="match status" value="1"/>
</dbReference>
<comment type="cofactor">
    <cofactor evidence="7">
        <name>Cu(2+)</name>
        <dbReference type="ChEBI" id="CHEBI:29036"/>
    </cofactor>
    <text evidence="7">The crystal structure with reduced Cu(1+) has also been determined.</text>
</comment>
<dbReference type="Proteomes" id="UP000443423">
    <property type="component" value="Unassembled WGS sequence"/>
</dbReference>
<dbReference type="Gene3D" id="2.60.40.420">
    <property type="entry name" value="Cupredoxins - blue copper proteins"/>
    <property type="match status" value="1"/>
</dbReference>
<dbReference type="InterPro" id="IPR000923">
    <property type="entry name" value="BlueCu_1"/>
</dbReference>
<sequence length="105" mass="11544">MVDVAVGPEKRLRFDPESIEIRVGDTVRWTALSPGHNVTSKPGASEKCKNPEGAEPFASYEGDTHYAIMEVDDVYEHTFTVPGTYVYVCAPHEDQGMVGDITVVE</sequence>
<evidence type="ECO:0000313" key="11">
    <source>
        <dbReference type="Proteomes" id="UP000443423"/>
    </source>
</evidence>
<keyword evidence="2" id="KW-0813">Transport</keyword>
<dbReference type="EMBL" id="WKJQ01000001">
    <property type="protein sequence ID" value="MRW96875.1"/>
    <property type="molecule type" value="Genomic_DNA"/>
</dbReference>
<keyword evidence="5 7" id="KW-0186">Copper</keyword>
<evidence type="ECO:0000256" key="3">
    <source>
        <dbReference type="ARBA" id="ARBA00022723"/>
    </source>
</evidence>
<keyword evidence="11" id="KW-1185">Reference proteome</keyword>
<evidence type="ECO:0000256" key="4">
    <source>
        <dbReference type="ARBA" id="ARBA00022982"/>
    </source>
</evidence>
<dbReference type="InterPro" id="IPR008972">
    <property type="entry name" value="Cupredoxin"/>
</dbReference>
<name>A0A6A8G7Z1_9EURY</name>
<feature type="binding site" evidence="7">
    <location>
        <position position="92"/>
    </location>
    <ligand>
        <name>Cu cation</name>
        <dbReference type="ChEBI" id="CHEBI:23378"/>
    </ligand>
</feature>
<feature type="binding site" evidence="7">
    <location>
        <position position="97"/>
    </location>
    <ligand>
        <name>Cu cation</name>
        <dbReference type="ChEBI" id="CHEBI:23378"/>
    </ligand>
</feature>
<feature type="binding site" evidence="7">
    <location>
        <position position="36"/>
    </location>
    <ligand>
        <name>Cu cation</name>
        <dbReference type="ChEBI" id="CHEBI:23378"/>
    </ligand>
</feature>
<keyword evidence="3 7" id="KW-0479">Metal-binding</keyword>
<dbReference type="AlphaFoldDB" id="A0A6A8G7Z1"/>
<evidence type="ECO:0000256" key="5">
    <source>
        <dbReference type="ARBA" id="ARBA00023008"/>
    </source>
</evidence>
<evidence type="ECO:0000259" key="9">
    <source>
        <dbReference type="Pfam" id="PF00127"/>
    </source>
</evidence>
<dbReference type="PROSITE" id="PS00196">
    <property type="entry name" value="COPPER_BLUE"/>
    <property type="match status" value="1"/>
</dbReference>
<dbReference type="PANTHER" id="PTHR34192:SF10">
    <property type="entry name" value="PLASTOCYANIN MAJOR ISOFORM, CHLOROPLASTIC-RELATED"/>
    <property type="match status" value="1"/>
</dbReference>
<reference evidence="10 11" key="1">
    <citation type="submission" date="2019-11" db="EMBL/GenBank/DDBJ databases">
        <title>Whole genome sequence of Haloferax sp. MBLA0078.</title>
        <authorList>
            <person name="Seo M.-J."/>
            <person name="Cho E.-S."/>
        </authorList>
    </citation>
    <scope>NUCLEOTIDE SEQUENCE [LARGE SCALE GENOMIC DNA]</scope>
    <source>
        <strain evidence="10 11">MBLA0078</strain>
    </source>
</reference>
<evidence type="ECO:0000256" key="2">
    <source>
        <dbReference type="ARBA" id="ARBA00022448"/>
    </source>
</evidence>
<evidence type="ECO:0000256" key="6">
    <source>
        <dbReference type="ARBA" id="ARBA00023136"/>
    </source>
</evidence>
<feature type="region of interest" description="Disordered" evidence="8">
    <location>
        <begin position="34"/>
        <end position="54"/>
    </location>
</feature>
<comment type="caution">
    <text evidence="10">The sequence shown here is derived from an EMBL/GenBank/DDBJ whole genome shotgun (WGS) entry which is preliminary data.</text>
</comment>
<dbReference type="InterPro" id="IPR028871">
    <property type="entry name" value="BlueCu_1_BS"/>
</dbReference>
<feature type="domain" description="Blue (type 1) copper" evidence="9">
    <location>
        <begin position="8"/>
        <end position="103"/>
    </location>
</feature>
<feature type="binding site" evidence="7">
    <location>
        <position position="89"/>
    </location>
    <ligand>
        <name>Cu cation</name>
        <dbReference type="ChEBI" id="CHEBI:23378"/>
    </ligand>
</feature>
<keyword evidence="4" id="KW-0249">Electron transport</keyword>